<dbReference type="InterPro" id="IPR001107">
    <property type="entry name" value="Band_7"/>
</dbReference>
<keyword evidence="8" id="KW-1185">Reference proteome</keyword>
<dbReference type="Pfam" id="PF01145">
    <property type="entry name" value="Band_7"/>
    <property type="match status" value="1"/>
</dbReference>
<dbReference type="EMBL" id="FOYZ01000003">
    <property type="protein sequence ID" value="SFR68956.1"/>
    <property type="molecule type" value="Genomic_DNA"/>
</dbReference>
<evidence type="ECO:0000256" key="5">
    <source>
        <dbReference type="SAM" id="Phobius"/>
    </source>
</evidence>
<dbReference type="STRING" id="37658.SAMN05661086_01034"/>
<dbReference type="InterPro" id="IPR027705">
    <property type="entry name" value="Flotillin_fam"/>
</dbReference>
<evidence type="ECO:0000256" key="2">
    <source>
        <dbReference type="ARBA" id="ARBA00007161"/>
    </source>
</evidence>
<proteinExistence type="inferred from homology"/>
<name>A0A1I6IQG0_9FIRM</name>
<evidence type="ECO:0000256" key="3">
    <source>
        <dbReference type="ARBA" id="ARBA00023136"/>
    </source>
</evidence>
<reference evidence="7 8" key="1">
    <citation type="submission" date="2016-10" db="EMBL/GenBank/DDBJ databases">
        <authorList>
            <person name="de Groot N.N."/>
        </authorList>
    </citation>
    <scope>NUCLEOTIDE SEQUENCE [LARGE SCALE GENOMIC DNA]</scope>
    <source>
        <strain evidence="7 8">743A</strain>
    </source>
</reference>
<evidence type="ECO:0000259" key="6">
    <source>
        <dbReference type="SMART" id="SM00244"/>
    </source>
</evidence>
<evidence type="ECO:0000313" key="8">
    <source>
        <dbReference type="Proteomes" id="UP000199659"/>
    </source>
</evidence>
<comment type="similarity">
    <text evidence="2">Belongs to the band 7/mec-2 family. Flotillin subfamily.</text>
</comment>
<dbReference type="GO" id="GO:0072659">
    <property type="term" value="P:protein localization to plasma membrane"/>
    <property type="evidence" value="ECO:0007669"/>
    <property type="project" value="TreeGrafter"/>
</dbReference>
<evidence type="ECO:0000256" key="4">
    <source>
        <dbReference type="SAM" id="Coils"/>
    </source>
</evidence>
<keyword evidence="5" id="KW-1133">Transmembrane helix</keyword>
<accession>A0A1I6IQG0</accession>
<feature type="coiled-coil region" evidence="4">
    <location>
        <begin position="287"/>
        <end position="377"/>
    </location>
</feature>
<dbReference type="CDD" id="cd03399">
    <property type="entry name" value="SPFH_flotillin"/>
    <property type="match status" value="1"/>
</dbReference>
<sequence>MLESLGTLGYVLIAVVGIILILVIIFSMWKKVPQDKAAVVTGLRKRIITGGGGLVIPVLERADYISLGNIQIDVSTDESMSSQGVPLAVIGTAVIKVKNEHASIFNAIEQFTGKNEAQIEQSIKNTATNVLEGKLREIVSTMTVEEIYRDRETFSSKVQEVVGTELMEMGLEVKVFTIKDINDSNGYIQALGVKQIAEKKKDAEIAKAEANRETQIETSKARRAGEQARLQAETEIAEATKLKQVQEAAYMQEQQAAKAKADAAYDIQKNITYKEVVTAEMDAELLKQERQKDIEAAQVQIAIAKEQKNIELAQKQAERRKESLRAEVVEPAIADKAKQQTIADAEKYRKIAEAEANAEAQKKFAEAEAEAKKMKAYAEAEAIKSTGQAEADVISQKGRAEAEAIRAKGIAEAEAMEKKAEAYKKYTGAAVAEMLIKVLPDVAGKVAQPLSQIDKIVIMDGGSGNGNGVSNVASNVTGVMTQVFESMKEVTGVDLTDLVKAKGYDAQVTKNININASPELLDKMEKISPEGIEAMQTELER</sequence>
<gene>
    <name evidence="7" type="ORF">SAMN05661086_01034</name>
</gene>
<dbReference type="AlphaFoldDB" id="A0A1I6IQG0"/>
<feature type="transmembrane region" description="Helical" evidence="5">
    <location>
        <begin position="7"/>
        <end position="29"/>
    </location>
</feature>
<dbReference type="Proteomes" id="UP000199659">
    <property type="component" value="Unassembled WGS sequence"/>
</dbReference>
<keyword evidence="5" id="KW-0812">Transmembrane</keyword>
<dbReference type="GO" id="GO:0002020">
    <property type="term" value="F:protease binding"/>
    <property type="evidence" value="ECO:0007669"/>
    <property type="project" value="TreeGrafter"/>
</dbReference>
<dbReference type="InterPro" id="IPR036013">
    <property type="entry name" value="Band_7/SPFH_dom_sf"/>
</dbReference>
<dbReference type="PANTHER" id="PTHR13806:SF46">
    <property type="entry name" value="FLOTILLIN-1-RELATED"/>
    <property type="match status" value="1"/>
</dbReference>
<dbReference type="GO" id="GO:0005886">
    <property type="term" value="C:plasma membrane"/>
    <property type="evidence" value="ECO:0007669"/>
    <property type="project" value="TreeGrafter"/>
</dbReference>
<evidence type="ECO:0000256" key="1">
    <source>
        <dbReference type="ARBA" id="ARBA00004370"/>
    </source>
</evidence>
<protein>
    <submittedName>
        <fullName evidence="7">Flotillin</fullName>
    </submittedName>
</protein>
<dbReference type="RefSeq" id="WP_242940463.1">
    <property type="nucleotide sequence ID" value="NZ_FOYZ01000003.1"/>
</dbReference>
<dbReference type="PANTHER" id="PTHR13806">
    <property type="entry name" value="FLOTILLIN-RELATED"/>
    <property type="match status" value="1"/>
</dbReference>
<dbReference type="InterPro" id="IPR031905">
    <property type="entry name" value="Flotillin_C"/>
</dbReference>
<dbReference type="Pfam" id="PF15975">
    <property type="entry name" value="Flot"/>
    <property type="match status" value="1"/>
</dbReference>
<keyword evidence="4" id="KW-0175">Coiled coil</keyword>
<dbReference type="SMART" id="SM00244">
    <property type="entry name" value="PHB"/>
    <property type="match status" value="1"/>
</dbReference>
<keyword evidence="3 5" id="KW-0472">Membrane</keyword>
<evidence type="ECO:0000313" key="7">
    <source>
        <dbReference type="EMBL" id="SFR68956.1"/>
    </source>
</evidence>
<dbReference type="Gene3D" id="3.30.479.30">
    <property type="entry name" value="Band 7 domain"/>
    <property type="match status" value="1"/>
</dbReference>
<dbReference type="SUPFAM" id="SSF117892">
    <property type="entry name" value="Band 7/SPFH domain"/>
    <property type="match status" value="1"/>
</dbReference>
<feature type="domain" description="Band 7" evidence="6">
    <location>
        <begin position="27"/>
        <end position="195"/>
    </location>
</feature>
<organism evidence="7 8">
    <name type="scientific">Anaeromicropila populeti</name>
    <dbReference type="NCBI Taxonomy" id="37658"/>
    <lineage>
        <taxon>Bacteria</taxon>
        <taxon>Bacillati</taxon>
        <taxon>Bacillota</taxon>
        <taxon>Clostridia</taxon>
        <taxon>Lachnospirales</taxon>
        <taxon>Lachnospiraceae</taxon>
        <taxon>Anaeromicropila</taxon>
    </lineage>
</organism>
<comment type="subcellular location">
    <subcellularLocation>
        <location evidence="1">Membrane</location>
    </subcellularLocation>
</comment>